<proteinExistence type="predicted"/>
<dbReference type="Pfam" id="PF13565">
    <property type="entry name" value="HTH_32"/>
    <property type="match status" value="1"/>
</dbReference>
<evidence type="ECO:0000313" key="2">
    <source>
        <dbReference type="Proteomes" id="UP001153050"/>
    </source>
</evidence>
<dbReference type="Gene3D" id="1.10.260.40">
    <property type="entry name" value="lambda repressor-like DNA-binding domains"/>
    <property type="match status" value="1"/>
</dbReference>
<reference evidence="1 2" key="1">
    <citation type="submission" date="2022-03" db="EMBL/GenBank/DDBJ databases">
        <authorList>
            <person name="Brunel B."/>
        </authorList>
    </citation>
    <scope>NUCLEOTIDE SEQUENCE [LARGE SCALE GENOMIC DNA]</scope>
    <source>
        <strain evidence="1">STM5069sample</strain>
    </source>
</reference>
<evidence type="ECO:0008006" key="3">
    <source>
        <dbReference type="Google" id="ProtNLM"/>
    </source>
</evidence>
<dbReference type="EMBL" id="CAKXZT010000116">
    <property type="protein sequence ID" value="CAH2399440.1"/>
    <property type="molecule type" value="Genomic_DNA"/>
</dbReference>
<accession>A0ABN8JN42</accession>
<gene>
    <name evidence="1" type="ORF">MES5069_220164</name>
</gene>
<organism evidence="1 2">
    <name type="scientific">Mesorhizobium escarrei</name>
    <dbReference type="NCBI Taxonomy" id="666018"/>
    <lineage>
        <taxon>Bacteria</taxon>
        <taxon>Pseudomonadati</taxon>
        <taxon>Pseudomonadota</taxon>
        <taxon>Alphaproteobacteria</taxon>
        <taxon>Hyphomicrobiales</taxon>
        <taxon>Phyllobacteriaceae</taxon>
        <taxon>Mesorhizobium</taxon>
    </lineage>
</organism>
<dbReference type="InterPro" id="IPR009057">
    <property type="entry name" value="Homeodomain-like_sf"/>
</dbReference>
<sequence>MNVHKNAGLTTRSRERIVRQVESGQTPEAVAEVAGVCPRTVRKWVDRYEGSARLRARSSRPHRLSRPTPAAVIETIERLLRRQRGTGKQIAAEAGFSPATVSRVLRPLGLNKAERLGAGARAPL</sequence>
<keyword evidence="2" id="KW-1185">Reference proteome</keyword>
<comment type="caution">
    <text evidence="1">The sequence shown here is derived from an EMBL/GenBank/DDBJ whole genome shotgun (WGS) entry which is preliminary data.</text>
</comment>
<dbReference type="InterPro" id="IPR010982">
    <property type="entry name" value="Lambda_DNA-bd_dom_sf"/>
</dbReference>
<name>A0ABN8JN42_9HYPH</name>
<dbReference type="Proteomes" id="UP001153050">
    <property type="component" value="Unassembled WGS sequence"/>
</dbReference>
<evidence type="ECO:0000313" key="1">
    <source>
        <dbReference type="EMBL" id="CAH2399440.1"/>
    </source>
</evidence>
<dbReference type="SUPFAM" id="SSF46689">
    <property type="entry name" value="Homeodomain-like"/>
    <property type="match status" value="1"/>
</dbReference>
<protein>
    <recommendedName>
        <fullName evidence="3">Helix-turn-helix domain-containing protein</fullName>
    </recommendedName>
</protein>